<feature type="domain" description="DUF7918" evidence="1">
    <location>
        <begin position="53"/>
        <end position="167"/>
    </location>
</feature>
<proteinExistence type="predicted"/>
<evidence type="ECO:0000259" key="1">
    <source>
        <dbReference type="Pfam" id="PF25534"/>
    </source>
</evidence>
<dbReference type="Pfam" id="PF25534">
    <property type="entry name" value="DUF7918"/>
    <property type="match status" value="1"/>
</dbReference>
<keyword evidence="3" id="KW-1185">Reference proteome</keyword>
<organism evidence="2 3">
    <name type="scientific">Monosporascus cannonballus</name>
    <dbReference type="NCBI Taxonomy" id="155416"/>
    <lineage>
        <taxon>Eukaryota</taxon>
        <taxon>Fungi</taxon>
        <taxon>Dikarya</taxon>
        <taxon>Ascomycota</taxon>
        <taxon>Pezizomycotina</taxon>
        <taxon>Sordariomycetes</taxon>
        <taxon>Xylariomycetidae</taxon>
        <taxon>Xylariales</taxon>
        <taxon>Xylariales incertae sedis</taxon>
        <taxon>Monosporascus</taxon>
    </lineage>
</organism>
<evidence type="ECO:0000313" key="3">
    <source>
        <dbReference type="Proteomes" id="UP000294003"/>
    </source>
</evidence>
<gene>
    <name evidence="2" type="ORF">DL762_008692</name>
</gene>
<dbReference type="EMBL" id="QJNS01000384">
    <property type="protein sequence ID" value="RYO78440.1"/>
    <property type="molecule type" value="Genomic_DNA"/>
</dbReference>
<sequence>MAVLDEVRGVFATIQATGKELEELDAQHHPGQGKPCPTLTTHVEAVDNAEFAISLAVDGKRIRGRILEGPHITSCGPWVRTIRGQCDHDGSSGRWLEKRFKFREVSIVGEETDGPTTDGLGMIQVRVCRVKVGQPLGEPALYGAGEPGSFGLSEKSLKGKAISHVTS</sequence>
<name>A0ABY0GYP6_9PEZI</name>
<accession>A0ABY0GYP6</accession>
<protein>
    <recommendedName>
        <fullName evidence="1">DUF7918 domain-containing protein</fullName>
    </recommendedName>
</protein>
<reference evidence="2 3" key="1">
    <citation type="submission" date="2018-06" db="EMBL/GenBank/DDBJ databases">
        <title>Complete Genomes of Monosporascus.</title>
        <authorList>
            <person name="Robinson A.J."/>
            <person name="Natvig D.O."/>
        </authorList>
    </citation>
    <scope>NUCLEOTIDE SEQUENCE [LARGE SCALE GENOMIC DNA]</scope>
    <source>
        <strain evidence="2 3">CBS 609.92</strain>
    </source>
</reference>
<dbReference type="InterPro" id="IPR057678">
    <property type="entry name" value="DUF7918"/>
</dbReference>
<comment type="caution">
    <text evidence="2">The sequence shown here is derived from an EMBL/GenBank/DDBJ whole genome shotgun (WGS) entry which is preliminary data.</text>
</comment>
<evidence type="ECO:0000313" key="2">
    <source>
        <dbReference type="EMBL" id="RYO78440.1"/>
    </source>
</evidence>
<dbReference type="Proteomes" id="UP000294003">
    <property type="component" value="Unassembled WGS sequence"/>
</dbReference>